<protein>
    <submittedName>
        <fullName evidence="2">Uncharacterized protein</fullName>
    </submittedName>
</protein>
<sequence length="125" mass="13647">MAKFFLLLLITALIVYFLGQFLPFWALMILIAGLSFFVGGNSGTSFLGGGIAFGGVWLVMVLMISIQTNSGLPDKMAALMGLTNPQLLWLVTTILGFLLGGFSALTGNLFKKTIHSKRLEKRPRY</sequence>
<name>A0A1H3PWU0_9BACT</name>
<dbReference type="EMBL" id="FNQC01000005">
    <property type="protein sequence ID" value="SDZ05388.1"/>
    <property type="molecule type" value="Genomic_DNA"/>
</dbReference>
<evidence type="ECO:0000256" key="1">
    <source>
        <dbReference type="SAM" id="Phobius"/>
    </source>
</evidence>
<organism evidence="2 3">
    <name type="scientific">Rhodonellum ikkaensis</name>
    <dbReference type="NCBI Taxonomy" id="336829"/>
    <lineage>
        <taxon>Bacteria</taxon>
        <taxon>Pseudomonadati</taxon>
        <taxon>Bacteroidota</taxon>
        <taxon>Cytophagia</taxon>
        <taxon>Cytophagales</taxon>
        <taxon>Cytophagaceae</taxon>
        <taxon>Rhodonellum</taxon>
    </lineage>
</organism>
<comment type="caution">
    <text evidence="2">The sequence shown here is derived from an EMBL/GenBank/DDBJ whole genome shotgun (WGS) entry which is preliminary data.</text>
</comment>
<keyword evidence="1" id="KW-1133">Transmembrane helix</keyword>
<keyword evidence="3" id="KW-1185">Reference proteome</keyword>
<keyword evidence="1" id="KW-0472">Membrane</keyword>
<dbReference type="RefSeq" id="WP_019599479.1">
    <property type="nucleotide sequence ID" value="NZ_FNQC01000005.1"/>
</dbReference>
<evidence type="ECO:0000313" key="3">
    <source>
        <dbReference type="Proteomes" id="UP000199663"/>
    </source>
</evidence>
<feature type="transmembrane region" description="Helical" evidence="1">
    <location>
        <begin position="6"/>
        <end position="39"/>
    </location>
</feature>
<proteinExistence type="predicted"/>
<evidence type="ECO:0000313" key="2">
    <source>
        <dbReference type="EMBL" id="SDZ05388.1"/>
    </source>
</evidence>
<keyword evidence="1" id="KW-0812">Transmembrane</keyword>
<accession>A0A1H3PWU0</accession>
<dbReference type="Proteomes" id="UP000199663">
    <property type="component" value="Unassembled WGS sequence"/>
</dbReference>
<feature type="transmembrane region" description="Helical" evidence="1">
    <location>
        <begin position="87"/>
        <end position="110"/>
    </location>
</feature>
<reference evidence="2 3" key="1">
    <citation type="submission" date="2016-10" db="EMBL/GenBank/DDBJ databases">
        <authorList>
            <person name="Varghese N."/>
            <person name="Submissions S."/>
        </authorList>
    </citation>
    <scope>NUCLEOTIDE SEQUENCE [LARGE SCALE GENOMIC DNA]</scope>
    <source>
        <strain evidence="2 3">DSM 17997</strain>
    </source>
</reference>
<gene>
    <name evidence="2" type="ORF">SAMN05444412_10562</name>
</gene>
<feature type="transmembrane region" description="Helical" evidence="1">
    <location>
        <begin position="46"/>
        <end position="67"/>
    </location>
</feature>